<dbReference type="EMBL" id="FPBT01000001">
    <property type="protein sequence ID" value="SFU31183.1"/>
    <property type="molecule type" value="Genomic_DNA"/>
</dbReference>
<evidence type="ECO:0000256" key="7">
    <source>
        <dbReference type="ARBA" id="ARBA00023136"/>
    </source>
</evidence>
<comment type="subunit">
    <text evidence="10">Probably interacts with PlsX.</text>
</comment>
<evidence type="ECO:0000256" key="4">
    <source>
        <dbReference type="ARBA" id="ARBA00022692"/>
    </source>
</evidence>
<keyword evidence="4 10" id="KW-0812">Transmembrane</keyword>
<gene>
    <name evidence="10" type="primary">plsY</name>
    <name evidence="11" type="ORF">SAMN05216508_101259</name>
</gene>
<keyword evidence="3 10" id="KW-0808">Transferase</keyword>
<feature type="transmembrane region" description="Helical" evidence="10">
    <location>
        <begin position="56"/>
        <end position="76"/>
    </location>
</feature>
<evidence type="ECO:0000256" key="6">
    <source>
        <dbReference type="ARBA" id="ARBA00023098"/>
    </source>
</evidence>
<keyword evidence="2 10" id="KW-0444">Lipid biosynthesis</keyword>
<evidence type="ECO:0000256" key="2">
    <source>
        <dbReference type="ARBA" id="ARBA00022516"/>
    </source>
</evidence>
<comment type="similarity">
    <text evidence="10">Belongs to the PlsY family.</text>
</comment>
<dbReference type="PANTHER" id="PTHR30309:SF0">
    <property type="entry name" value="GLYCEROL-3-PHOSPHATE ACYLTRANSFERASE-RELATED"/>
    <property type="match status" value="1"/>
</dbReference>
<protein>
    <recommendedName>
        <fullName evidence="10">Glycerol-3-phosphate acyltransferase</fullName>
    </recommendedName>
    <alternativeName>
        <fullName evidence="10">Acyl-PO4 G3P acyltransferase</fullName>
    </alternativeName>
    <alternativeName>
        <fullName evidence="10">Acyl-phosphate--glycerol-3-phosphate acyltransferase</fullName>
    </alternativeName>
    <alternativeName>
        <fullName evidence="10">G3P acyltransferase</fullName>
        <shortName evidence="10">GPAT</shortName>
        <ecNumber evidence="10">2.3.1.275</ecNumber>
    </alternativeName>
    <alternativeName>
        <fullName evidence="10">Lysophosphatidic acid synthase</fullName>
        <shortName evidence="10">LPA synthase</shortName>
    </alternativeName>
</protein>
<evidence type="ECO:0000256" key="8">
    <source>
        <dbReference type="ARBA" id="ARBA00023209"/>
    </source>
</evidence>
<dbReference type="GO" id="GO:0008654">
    <property type="term" value="P:phospholipid biosynthetic process"/>
    <property type="evidence" value="ECO:0007669"/>
    <property type="project" value="UniProtKB-UniRule"/>
</dbReference>
<dbReference type="AlphaFoldDB" id="A0A1I7F4S7"/>
<evidence type="ECO:0000256" key="9">
    <source>
        <dbReference type="ARBA" id="ARBA00023264"/>
    </source>
</evidence>
<feature type="transmembrane region" description="Helical" evidence="10">
    <location>
        <begin position="157"/>
        <end position="177"/>
    </location>
</feature>
<keyword evidence="12" id="KW-1185">Reference proteome</keyword>
<keyword evidence="7 10" id="KW-0472">Membrane</keyword>
<evidence type="ECO:0000256" key="5">
    <source>
        <dbReference type="ARBA" id="ARBA00022989"/>
    </source>
</evidence>
<proteinExistence type="inferred from homology"/>
<dbReference type="UniPathway" id="UPA00085"/>
<sequence>MEQISLSFVIAMIVAYLLGNISPSTILGRMHGIDIKKEGSGNAGATNTLRVLGPRAAAVTFLVDVMKGVMAVILAEQMAGPAAGRWACLFVMLGHVWPVVLRFRGGKGVAVSFGAILAVNWKLALLLLLIVVVAVVITRKVSFGSIAACVSFPVLGYFLEREFMPVGVIMALIILYAHRSNIGRLMRGEENSIHFSRKKEDHQS</sequence>
<dbReference type="GO" id="GO:0005886">
    <property type="term" value="C:plasma membrane"/>
    <property type="evidence" value="ECO:0007669"/>
    <property type="project" value="UniProtKB-SubCell"/>
</dbReference>
<evidence type="ECO:0000313" key="11">
    <source>
        <dbReference type="EMBL" id="SFU31183.1"/>
    </source>
</evidence>
<comment type="pathway">
    <text evidence="10">Lipid metabolism; phospholipid metabolism.</text>
</comment>
<evidence type="ECO:0000256" key="3">
    <source>
        <dbReference type="ARBA" id="ARBA00022679"/>
    </source>
</evidence>
<accession>A0A1I7F4S7</accession>
<keyword evidence="8 10" id="KW-0594">Phospholipid biosynthesis</keyword>
<dbReference type="EC" id="2.3.1.275" evidence="10"/>
<organism evidence="11 12">
    <name type="scientific">Eubacterium pyruvativorans</name>
    <dbReference type="NCBI Taxonomy" id="155865"/>
    <lineage>
        <taxon>Bacteria</taxon>
        <taxon>Bacillati</taxon>
        <taxon>Bacillota</taxon>
        <taxon>Clostridia</taxon>
        <taxon>Eubacteriales</taxon>
        <taxon>Eubacteriaceae</taxon>
        <taxon>Eubacterium</taxon>
    </lineage>
</organism>
<comment type="subcellular location">
    <subcellularLocation>
        <location evidence="10">Cell membrane</location>
        <topology evidence="10">Multi-pass membrane protein</topology>
    </subcellularLocation>
</comment>
<evidence type="ECO:0000256" key="1">
    <source>
        <dbReference type="ARBA" id="ARBA00022475"/>
    </source>
</evidence>
<feature type="transmembrane region" description="Helical" evidence="10">
    <location>
        <begin position="113"/>
        <end position="137"/>
    </location>
</feature>
<dbReference type="OrthoDB" id="9777124at2"/>
<feature type="transmembrane region" description="Helical" evidence="10">
    <location>
        <begin position="6"/>
        <end position="27"/>
    </location>
</feature>
<keyword evidence="1 10" id="KW-1003">Cell membrane</keyword>
<dbReference type="NCBIfam" id="TIGR00023">
    <property type="entry name" value="glycerol-3-phosphate 1-O-acyltransferase PlsY"/>
    <property type="match status" value="1"/>
</dbReference>
<evidence type="ECO:0000256" key="10">
    <source>
        <dbReference type="HAMAP-Rule" id="MF_01043"/>
    </source>
</evidence>
<feature type="transmembrane region" description="Helical" evidence="10">
    <location>
        <begin position="82"/>
        <end position="101"/>
    </location>
</feature>
<dbReference type="SMART" id="SM01207">
    <property type="entry name" value="G3P_acyltransf"/>
    <property type="match status" value="1"/>
</dbReference>
<dbReference type="HAMAP" id="MF_01043">
    <property type="entry name" value="PlsY"/>
    <property type="match status" value="1"/>
</dbReference>
<comment type="function">
    <text evidence="10">Catalyzes the transfer of an acyl group from acyl-phosphate (acyl-PO(4)) to glycerol-3-phosphate (G3P) to form lysophosphatidic acid (LPA). This enzyme utilizes acyl-phosphate as fatty acyl donor, but not acyl-CoA or acyl-ACP.</text>
</comment>
<keyword evidence="5 10" id="KW-1133">Transmembrane helix</keyword>
<keyword evidence="9 10" id="KW-1208">Phospholipid metabolism</keyword>
<dbReference type="GO" id="GO:0043772">
    <property type="term" value="F:acyl-phosphate glycerol-3-phosphate acyltransferase activity"/>
    <property type="evidence" value="ECO:0007669"/>
    <property type="project" value="UniProtKB-UniRule"/>
</dbReference>
<dbReference type="STRING" id="155865.SAMN05216515_105113"/>
<dbReference type="Pfam" id="PF02660">
    <property type="entry name" value="G3P_acyltransf"/>
    <property type="match status" value="1"/>
</dbReference>
<keyword evidence="6 10" id="KW-0443">Lipid metabolism</keyword>
<keyword evidence="11" id="KW-0012">Acyltransferase</keyword>
<reference evidence="11 12" key="1">
    <citation type="submission" date="2016-10" db="EMBL/GenBank/DDBJ databases">
        <authorList>
            <person name="de Groot N.N."/>
        </authorList>
    </citation>
    <scope>NUCLEOTIDE SEQUENCE [LARGE SCALE GENOMIC DNA]</scope>
    <source>
        <strain evidence="11 12">KHGC13</strain>
    </source>
</reference>
<name>A0A1I7F4S7_9FIRM</name>
<comment type="catalytic activity">
    <reaction evidence="10">
        <text>an acyl phosphate + sn-glycerol 3-phosphate = a 1-acyl-sn-glycero-3-phosphate + phosphate</text>
        <dbReference type="Rhea" id="RHEA:34075"/>
        <dbReference type="ChEBI" id="CHEBI:43474"/>
        <dbReference type="ChEBI" id="CHEBI:57597"/>
        <dbReference type="ChEBI" id="CHEBI:57970"/>
        <dbReference type="ChEBI" id="CHEBI:59918"/>
        <dbReference type="EC" id="2.3.1.275"/>
    </reaction>
</comment>
<dbReference type="InterPro" id="IPR003811">
    <property type="entry name" value="G3P_acylTferase_PlsY"/>
</dbReference>
<dbReference type="RefSeq" id="WP_090469505.1">
    <property type="nucleotide sequence ID" value="NZ_CACVNK010000009.1"/>
</dbReference>
<dbReference type="PANTHER" id="PTHR30309">
    <property type="entry name" value="INNER MEMBRANE PROTEIN YGIH"/>
    <property type="match status" value="1"/>
</dbReference>
<evidence type="ECO:0000313" key="12">
    <source>
        <dbReference type="Proteomes" id="UP000198817"/>
    </source>
</evidence>
<dbReference type="Proteomes" id="UP000198817">
    <property type="component" value="Unassembled WGS sequence"/>
</dbReference>